<proteinExistence type="predicted"/>
<reference evidence="1" key="1">
    <citation type="submission" date="2020-11" db="EMBL/GenBank/DDBJ databases">
        <authorList>
            <person name="Tran Van P."/>
        </authorList>
    </citation>
    <scope>NUCLEOTIDE SEQUENCE</scope>
</reference>
<name>A0A7R9BTX0_9CRUS</name>
<evidence type="ECO:0000313" key="1">
    <source>
        <dbReference type="EMBL" id="CAD7280136.1"/>
    </source>
</evidence>
<dbReference type="Proteomes" id="UP000678499">
    <property type="component" value="Unassembled WGS sequence"/>
</dbReference>
<organism evidence="1">
    <name type="scientific">Notodromas monacha</name>
    <dbReference type="NCBI Taxonomy" id="399045"/>
    <lineage>
        <taxon>Eukaryota</taxon>
        <taxon>Metazoa</taxon>
        <taxon>Ecdysozoa</taxon>
        <taxon>Arthropoda</taxon>
        <taxon>Crustacea</taxon>
        <taxon>Oligostraca</taxon>
        <taxon>Ostracoda</taxon>
        <taxon>Podocopa</taxon>
        <taxon>Podocopida</taxon>
        <taxon>Cypridocopina</taxon>
        <taxon>Cypridoidea</taxon>
        <taxon>Cyprididae</taxon>
        <taxon>Notodromas</taxon>
    </lineage>
</organism>
<dbReference type="EMBL" id="OA884000">
    <property type="protein sequence ID" value="CAD7280136.1"/>
    <property type="molecule type" value="Genomic_DNA"/>
</dbReference>
<protein>
    <submittedName>
        <fullName evidence="1">Uncharacterized protein</fullName>
    </submittedName>
</protein>
<accession>A0A7R9BTX0</accession>
<dbReference type="AlphaFoldDB" id="A0A7R9BTX0"/>
<dbReference type="EMBL" id="CAJPEX010001963">
    <property type="protein sequence ID" value="CAG0920288.1"/>
    <property type="molecule type" value="Genomic_DNA"/>
</dbReference>
<evidence type="ECO:0000313" key="2">
    <source>
        <dbReference type="Proteomes" id="UP000678499"/>
    </source>
</evidence>
<gene>
    <name evidence="1" type="ORF">NMOB1V02_LOCUS7799</name>
</gene>
<keyword evidence="2" id="KW-1185">Reference proteome</keyword>
<sequence>MARWFPSLKNQFKNILPIKNSPAKIQTCSSCSSSVEQVQVNVFDPKTHSGRYTDVFIHTKDGLRGSFYLTLNGTDAKGASPDSSKKNSLFPAVYLMPDDAGSLAQEQLQIFGNEFQCRRSFPTPDGVDDVKSVDLLGAAFRDETATFVDHIKVTINDEHGKRSKIFPVKKHMRAFNKMTFDAEK</sequence>